<proteinExistence type="predicted"/>
<dbReference type="Proteomes" id="UP000663846">
    <property type="component" value="Unassembled WGS sequence"/>
</dbReference>
<organism evidence="1 2">
    <name type="scientific">Rhizoctonia solani</name>
    <dbReference type="NCBI Taxonomy" id="456999"/>
    <lineage>
        <taxon>Eukaryota</taxon>
        <taxon>Fungi</taxon>
        <taxon>Dikarya</taxon>
        <taxon>Basidiomycota</taxon>
        <taxon>Agaricomycotina</taxon>
        <taxon>Agaricomycetes</taxon>
        <taxon>Cantharellales</taxon>
        <taxon>Ceratobasidiaceae</taxon>
        <taxon>Rhizoctonia</taxon>
    </lineage>
</organism>
<dbReference type="Gene3D" id="1.20.1280.50">
    <property type="match status" value="1"/>
</dbReference>
<reference evidence="1" key="1">
    <citation type="submission" date="2021-01" db="EMBL/GenBank/DDBJ databases">
        <authorList>
            <person name="Kaushik A."/>
        </authorList>
    </citation>
    <scope>NUCLEOTIDE SEQUENCE</scope>
    <source>
        <strain evidence="1">AG1-1C</strain>
    </source>
</reference>
<dbReference type="SUPFAM" id="SSF52047">
    <property type="entry name" value="RNI-like"/>
    <property type="match status" value="1"/>
</dbReference>
<dbReference type="EMBL" id="CAJMWS010000308">
    <property type="protein sequence ID" value="CAE6405469.1"/>
    <property type="molecule type" value="Genomic_DNA"/>
</dbReference>
<name>A0A8H2WVL5_9AGAM</name>
<evidence type="ECO:0000313" key="2">
    <source>
        <dbReference type="Proteomes" id="UP000663846"/>
    </source>
</evidence>
<evidence type="ECO:0008006" key="3">
    <source>
        <dbReference type="Google" id="ProtNLM"/>
    </source>
</evidence>
<protein>
    <recommendedName>
        <fullName evidence="3">F-box domain-containing protein</fullName>
    </recommendedName>
</protein>
<evidence type="ECO:0000313" key="1">
    <source>
        <dbReference type="EMBL" id="CAE6405469.1"/>
    </source>
</evidence>
<comment type="caution">
    <text evidence="1">The sequence shown here is derived from an EMBL/GenBank/DDBJ whole genome shotgun (WGS) entry which is preliminary data.</text>
</comment>
<gene>
    <name evidence="1" type="ORF">RDB_LOCUS61655</name>
</gene>
<accession>A0A8H2WVL5</accession>
<dbReference type="AlphaFoldDB" id="A0A8H2WVL5"/>
<sequence>MTTAQALRAPINALPSEILTRIFLFIVESRPYTLYRDEYDHTPIIPKHPDLLLLVSSRWRDIAISSRSLWSHIDIVLSCPQSEAFLARAKVYVARAGHIPLDIHIVDPGTHPRYGLSGLAGFFNRDSDNDDEDEDEEEDEEDSDIDLALTVFSENEIQQDNIRVDIGDFDCLGSALTPTAIRSLELFAYRDYHMSQLVALQHYLSRCAAGTLTQLLIRAKIPKDGPLGHFIEYAYIGGSLDIQMEDLQKPMSTLTILHLKGLYPYWTSQAYCGLTDLFLGGRVRIPEQQLVEILKSNPRLQALRLDCRVTDPVVRENEQGESEGEPPFDVHLENLEILDIHSLDYESATMLLRRLSYGSNPLRLCLSGIDKYEDISHFLIRSKNLNVTELRITSLRLHDLYDYLKRYPGLRTLVIGKWSEPDIPNNLSYRLCRLQFNLDWYNPGDKSQGVCLDTLYMMELGILDNELRIMIEYYSVRRLVLWKSVVAVHGPGLVLLKKSEIAELCRVVENLDMDEPNPVRQ</sequence>